<reference evidence="4 5" key="1">
    <citation type="submission" date="2020-05" db="EMBL/GenBank/DDBJ databases">
        <title>Complete genome sequence of Alicycliphilus denitrificans DP3.</title>
        <authorList>
            <person name="Chen X."/>
        </authorList>
    </citation>
    <scope>NUCLEOTIDE SEQUENCE [LARGE SCALE GENOMIC DNA]</scope>
    <source>
        <strain evidence="4 5">DP3</strain>
    </source>
</reference>
<dbReference type="Gene3D" id="3.40.250.10">
    <property type="entry name" value="Rhodanese-like domain"/>
    <property type="match status" value="2"/>
</dbReference>
<dbReference type="EMBL" id="CP051298">
    <property type="protein sequence ID" value="QKD43554.1"/>
    <property type="molecule type" value="Genomic_DNA"/>
</dbReference>
<dbReference type="PROSITE" id="PS50206">
    <property type="entry name" value="RHODANESE_3"/>
    <property type="match status" value="2"/>
</dbReference>
<evidence type="ECO:0000256" key="2">
    <source>
        <dbReference type="ARBA" id="ARBA00022737"/>
    </source>
</evidence>
<dbReference type="PROSITE" id="PS00380">
    <property type="entry name" value="RHODANESE_1"/>
    <property type="match status" value="1"/>
</dbReference>
<dbReference type="InterPro" id="IPR045078">
    <property type="entry name" value="TST/MPST-like"/>
</dbReference>
<dbReference type="InterPro" id="IPR036873">
    <property type="entry name" value="Rhodanese-like_dom_sf"/>
</dbReference>
<evidence type="ECO:0000313" key="5">
    <source>
        <dbReference type="Proteomes" id="UP000500755"/>
    </source>
</evidence>
<dbReference type="PANTHER" id="PTHR11364">
    <property type="entry name" value="THIOSULFATE SULFERTANSFERASE"/>
    <property type="match status" value="1"/>
</dbReference>
<dbReference type="SUPFAM" id="SSF52821">
    <property type="entry name" value="Rhodanese/Cell cycle control phosphatase"/>
    <property type="match status" value="2"/>
</dbReference>
<dbReference type="InterPro" id="IPR001763">
    <property type="entry name" value="Rhodanese-like_dom"/>
</dbReference>
<keyword evidence="1 4" id="KW-0808">Transferase</keyword>
<dbReference type="InterPro" id="IPR001307">
    <property type="entry name" value="Thiosulphate_STrfase_CS"/>
</dbReference>
<organism evidence="4 5">
    <name type="scientific">Alicycliphilus denitrificans</name>
    <dbReference type="NCBI Taxonomy" id="179636"/>
    <lineage>
        <taxon>Bacteria</taxon>
        <taxon>Pseudomonadati</taxon>
        <taxon>Pseudomonadota</taxon>
        <taxon>Betaproteobacteria</taxon>
        <taxon>Burkholderiales</taxon>
        <taxon>Comamonadaceae</taxon>
        <taxon>Alicycliphilus</taxon>
    </lineage>
</organism>
<dbReference type="AlphaFoldDB" id="A0A858ZS74"/>
<sequence>MSPLISCQDLFELLTHRPTSQLVVDCSFDLVAPAAGWSAFQLGHIPGATYIHLENDLSAPRTGMNGRHPLPRLADFVAAMRARGANDGSLIVVYDNVDGRYAARLWWTIRWAGHAAVRVLDGGWRQWRESSLPFETGEPQERAPGNFSSRASLERVVEYEEVRANLDTQKALLLDARAWDRFRGRNETLDPVAGHITGAKNRPYRDNLKGDETFRDTSELRDEFEQLLAGRRPEDVIHQCGSGVTSCHNRLAMELSGLSGSAMYVGSWSEWCSRPGSPISVDEG</sequence>
<gene>
    <name evidence="4" type="ORF">HF896_07980</name>
</gene>
<dbReference type="Pfam" id="PF00581">
    <property type="entry name" value="Rhodanese"/>
    <property type="match status" value="2"/>
</dbReference>
<keyword evidence="2" id="KW-0677">Repeat</keyword>
<feature type="domain" description="Rhodanese" evidence="3">
    <location>
        <begin position="22"/>
        <end position="136"/>
    </location>
</feature>
<feature type="domain" description="Rhodanese" evidence="3">
    <location>
        <begin position="167"/>
        <end position="280"/>
    </location>
</feature>
<evidence type="ECO:0000313" key="4">
    <source>
        <dbReference type="EMBL" id="QKD43554.1"/>
    </source>
</evidence>
<dbReference type="CDD" id="cd01448">
    <property type="entry name" value="TST_Repeat_1"/>
    <property type="match status" value="1"/>
</dbReference>
<evidence type="ECO:0000256" key="1">
    <source>
        <dbReference type="ARBA" id="ARBA00022679"/>
    </source>
</evidence>
<protein>
    <submittedName>
        <fullName evidence="4">Sulfurtransferase</fullName>
    </submittedName>
</protein>
<dbReference type="CDD" id="cd01449">
    <property type="entry name" value="TST_Repeat_2"/>
    <property type="match status" value="1"/>
</dbReference>
<accession>A0A858ZS74</accession>
<name>A0A858ZS74_9BURK</name>
<dbReference type="PANTHER" id="PTHR11364:SF27">
    <property type="entry name" value="SULFURTRANSFERASE"/>
    <property type="match status" value="1"/>
</dbReference>
<dbReference type="SMART" id="SM00450">
    <property type="entry name" value="RHOD"/>
    <property type="match status" value="2"/>
</dbReference>
<dbReference type="GO" id="GO:0004792">
    <property type="term" value="F:thiosulfate-cyanide sulfurtransferase activity"/>
    <property type="evidence" value="ECO:0007669"/>
    <property type="project" value="InterPro"/>
</dbReference>
<proteinExistence type="predicted"/>
<evidence type="ECO:0000259" key="3">
    <source>
        <dbReference type="PROSITE" id="PS50206"/>
    </source>
</evidence>
<dbReference type="RefSeq" id="WP_168727801.1">
    <property type="nucleotide sequence ID" value="NZ_CP051298.1"/>
</dbReference>
<dbReference type="Proteomes" id="UP000500755">
    <property type="component" value="Chromosome"/>
</dbReference>